<feature type="transmembrane region" description="Helical" evidence="8">
    <location>
        <begin position="143"/>
        <end position="164"/>
    </location>
</feature>
<dbReference type="PATRIC" id="fig|1227493.4.peg.2898"/>
<feature type="transmembrane region" description="Helical" evidence="8">
    <location>
        <begin position="402"/>
        <end position="426"/>
    </location>
</feature>
<dbReference type="EMBL" id="AOIM01000037">
    <property type="protein sequence ID" value="ELY89152.1"/>
    <property type="molecule type" value="Genomic_DNA"/>
</dbReference>
<feature type="transmembrane region" description="Helical" evidence="8">
    <location>
        <begin position="367"/>
        <end position="390"/>
    </location>
</feature>
<keyword evidence="4 8" id="KW-0812">Transmembrane</keyword>
<name>L9ZUA0_9EURY</name>
<feature type="transmembrane region" description="Helical" evidence="8">
    <location>
        <begin position="325"/>
        <end position="347"/>
    </location>
</feature>
<dbReference type="STRING" id="1227493.C483_14415"/>
<evidence type="ECO:0000256" key="2">
    <source>
        <dbReference type="ARBA" id="ARBA00022448"/>
    </source>
</evidence>
<feature type="compositionally biased region" description="Acidic residues" evidence="7">
    <location>
        <begin position="462"/>
        <end position="485"/>
    </location>
</feature>
<dbReference type="CDD" id="cd13142">
    <property type="entry name" value="MATE_like_12"/>
    <property type="match status" value="1"/>
</dbReference>
<comment type="subcellular location">
    <subcellularLocation>
        <location evidence="1">Cell membrane</location>
        <topology evidence="1">Multi-pass membrane protein</topology>
    </subcellularLocation>
</comment>
<dbReference type="GO" id="GO:0005886">
    <property type="term" value="C:plasma membrane"/>
    <property type="evidence" value="ECO:0007669"/>
    <property type="project" value="UniProtKB-SubCell"/>
</dbReference>
<evidence type="ECO:0000256" key="4">
    <source>
        <dbReference type="ARBA" id="ARBA00022692"/>
    </source>
</evidence>
<dbReference type="Pfam" id="PF01554">
    <property type="entry name" value="MatE"/>
    <property type="match status" value="2"/>
</dbReference>
<evidence type="ECO:0000256" key="5">
    <source>
        <dbReference type="ARBA" id="ARBA00022989"/>
    </source>
</evidence>
<dbReference type="AlphaFoldDB" id="L9ZUA0"/>
<protein>
    <submittedName>
        <fullName evidence="9">MATE efflux family protein</fullName>
    </submittedName>
</protein>
<dbReference type="NCBIfam" id="TIGR00797">
    <property type="entry name" value="matE"/>
    <property type="match status" value="1"/>
</dbReference>
<dbReference type="GO" id="GO:0015297">
    <property type="term" value="F:antiporter activity"/>
    <property type="evidence" value="ECO:0007669"/>
    <property type="project" value="InterPro"/>
</dbReference>
<keyword evidence="6 8" id="KW-0472">Membrane</keyword>
<comment type="caution">
    <text evidence="9">The sequence shown here is derived from an EMBL/GenBank/DDBJ whole genome shotgun (WGS) entry which is preliminary data.</text>
</comment>
<evidence type="ECO:0000256" key="1">
    <source>
        <dbReference type="ARBA" id="ARBA00004651"/>
    </source>
</evidence>
<evidence type="ECO:0000256" key="8">
    <source>
        <dbReference type="SAM" id="Phobius"/>
    </source>
</evidence>
<feature type="compositionally biased region" description="Acidic residues" evidence="7">
    <location>
        <begin position="506"/>
        <end position="524"/>
    </location>
</feature>
<feature type="transmembrane region" description="Helical" evidence="8">
    <location>
        <begin position="60"/>
        <end position="82"/>
    </location>
</feature>
<dbReference type="PANTHER" id="PTHR43549:SF2">
    <property type="entry name" value="MULTIDRUG RESISTANCE PROTEIN NORM-RELATED"/>
    <property type="match status" value="1"/>
</dbReference>
<dbReference type="InterPro" id="IPR052031">
    <property type="entry name" value="Membrane_Transporter-Flippase"/>
</dbReference>
<reference evidence="9 10" key="1">
    <citation type="journal article" date="2014" name="PLoS Genet.">
        <title>Phylogenetically driven sequencing of extremely halophilic archaea reveals strategies for static and dynamic osmo-response.</title>
        <authorList>
            <person name="Becker E.A."/>
            <person name="Seitzer P.M."/>
            <person name="Tritt A."/>
            <person name="Larsen D."/>
            <person name="Krusor M."/>
            <person name="Yao A.I."/>
            <person name="Wu D."/>
            <person name="Madern D."/>
            <person name="Eisen J.A."/>
            <person name="Darling A.E."/>
            <person name="Facciotti M.T."/>
        </authorList>
    </citation>
    <scope>NUCLEOTIDE SEQUENCE [LARGE SCALE GENOMIC DNA]</scope>
    <source>
        <strain evidence="9 10">JCM 10989</strain>
    </source>
</reference>
<dbReference type="OrthoDB" id="214119at2157"/>
<evidence type="ECO:0000256" key="7">
    <source>
        <dbReference type="SAM" id="MobiDB-lite"/>
    </source>
</evidence>
<keyword evidence="5 8" id="KW-1133">Transmembrane helix</keyword>
<evidence type="ECO:0000256" key="3">
    <source>
        <dbReference type="ARBA" id="ARBA00022475"/>
    </source>
</evidence>
<feature type="region of interest" description="Disordered" evidence="7">
    <location>
        <begin position="460"/>
        <end position="533"/>
    </location>
</feature>
<keyword evidence="3" id="KW-1003">Cell membrane</keyword>
<evidence type="ECO:0000256" key="6">
    <source>
        <dbReference type="ARBA" id="ARBA00023136"/>
    </source>
</evidence>
<keyword evidence="2" id="KW-0813">Transport</keyword>
<feature type="transmembrane region" description="Helical" evidence="8">
    <location>
        <begin position="204"/>
        <end position="226"/>
    </location>
</feature>
<feature type="transmembrane region" description="Helical" evidence="8">
    <location>
        <begin position="176"/>
        <end position="198"/>
    </location>
</feature>
<evidence type="ECO:0000313" key="10">
    <source>
        <dbReference type="Proteomes" id="UP000011519"/>
    </source>
</evidence>
<dbReference type="PANTHER" id="PTHR43549">
    <property type="entry name" value="MULTIDRUG RESISTANCE PROTEIN YPNP-RELATED"/>
    <property type="match status" value="1"/>
</dbReference>
<dbReference type="GO" id="GO:0042910">
    <property type="term" value="F:xenobiotic transmembrane transporter activity"/>
    <property type="evidence" value="ECO:0007669"/>
    <property type="project" value="InterPro"/>
</dbReference>
<feature type="transmembrane region" description="Helical" evidence="8">
    <location>
        <begin position="432"/>
        <end position="452"/>
    </location>
</feature>
<proteinExistence type="predicted"/>
<keyword evidence="10" id="KW-1185">Reference proteome</keyword>
<gene>
    <name evidence="9" type="ORF">C483_14415</name>
</gene>
<dbReference type="Proteomes" id="UP000011519">
    <property type="component" value="Unassembled WGS sequence"/>
</dbReference>
<feature type="compositionally biased region" description="Basic and acidic residues" evidence="7">
    <location>
        <begin position="486"/>
        <end position="505"/>
    </location>
</feature>
<dbReference type="RefSeq" id="WP_006654050.1">
    <property type="nucleotide sequence ID" value="NZ_AOIM01000037.1"/>
</dbReference>
<dbReference type="InterPro" id="IPR002528">
    <property type="entry name" value="MATE_fam"/>
</dbReference>
<sequence length="533" mass="56509">MSSSENSDSGSLTEGELIGPMFKLAWPLVVIQLLQVAYNVGDTLWLGALSPDAVGAVSLAFPLLFLLIAVGSGFTTAGAILIAQHTGANSDEGGIIAGQTLSFISLVAVGLGILGYFLTVPMLEALPSDPQTDEAIIPLAAEYLQIFFLGLPFVFGFFVFVALMRGYGNTRAPMRVMFISVIINLAIDPLLIFGVGPLPRLEVAGAAVATVISRGVATAIGFYLLYYTDVGPEIEAAHIRPRLEYVREITRLGVPTALEQSMTAMALVAMTAIVVTFPPEVVAAYGLGNRLVSLAFLPALGMGQATDSIVGQNLGAGMADRAERAVGIAAGVVGSIMFVAAVFAFLFPEPFVSVFLTAEAEGRAATIDYGVTYLQFSAVAFVFMGVMQVVQGAFRGAGNTKTALAFAVFGLWLVRVPVTYYLAFVAGWGPTGVWAGVVTGDIVGAIAATAWFTRGTWKESIVDDSDEDEGGDDDSDEDRNGDDSDGDKGYWDERMDGYGDERMDEEKDENEDTDAPEPPVPDENEGNREPTFD</sequence>
<evidence type="ECO:0000313" key="9">
    <source>
        <dbReference type="EMBL" id="ELY89152.1"/>
    </source>
</evidence>
<accession>L9ZUA0</accession>
<feature type="transmembrane region" description="Helical" evidence="8">
    <location>
        <begin position="103"/>
        <end position="123"/>
    </location>
</feature>
<organism evidence="9 10">
    <name type="scientific">Natrialba hulunbeirensis JCM 10989</name>
    <dbReference type="NCBI Taxonomy" id="1227493"/>
    <lineage>
        <taxon>Archaea</taxon>
        <taxon>Methanobacteriati</taxon>
        <taxon>Methanobacteriota</taxon>
        <taxon>Stenosarchaea group</taxon>
        <taxon>Halobacteria</taxon>
        <taxon>Halobacteriales</taxon>
        <taxon>Natrialbaceae</taxon>
        <taxon>Natrialba</taxon>
    </lineage>
</organism>